<gene>
    <name evidence="3" type="primary">tgpA_7</name>
    <name evidence="3" type="ORF">GALL_184070</name>
</gene>
<feature type="transmembrane region" description="Helical" evidence="1">
    <location>
        <begin position="98"/>
        <end position="119"/>
    </location>
</feature>
<keyword evidence="1" id="KW-1133">Transmembrane helix</keyword>
<dbReference type="InterPro" id="IPR052901">
    <property type="entry name" value="Bact_TGase-like"/>
</dbReference>
<feature type="transmembrane region" description="Helical" evidence="1">
    <location>
        <begin position="55"/>
        <end position="77"/>
    </location>
</feature>
<dbReference type="AlphaFoldDB" id="A0A1J5RU16"/>
<feature type="domain" description="Transglutaminase-like" evidence="2">
    <location>
        <begin position="392"/>
        <end position="463"/>
    </location>
</feature>
<comment type="caution">
    <text evidence="3">The sequence shown here is derived from an EMBL/GenBank/DDBJ whole genome shotgun (WGS) entry which is preliminary data.</text>
</comment>
<dbReference type="GO" id="GO:0003810">
    <property type="term" value="F:protein-glutamine gamma-glutamyltransferase activity"/>
    <property type="evidence" value="ECO:0007669"/>
    <property type="project" value="UniProtKB-EC"/>
</dbReference>
<dbReference type="EMBL" id="MLJW01000105">
    <property type="protein sequence ID" value="OIQ99470.1"/>
    <property type="molecule type" value="Genomic_DNA"/>
</dbReference>
<sequence>MKLTAPLIYGLIACILLVSAPHAEHLPLWVSAICSALLAWRAYLTWSGNPLPPRWLLLVVTLACVLAIAATFRTLFGREVGVTLLILLASLKLLEMRAVRDVTVLIYLSCFVIITNFFYSQSIPTALFMLLTLLVIMATWVHMQTGDLAFRPRLRIAGILLLQAIPLSLVIFVLFPRVQGPLWGMPQDAYASSGLSDSMAPGSLSRLSLSDAVAFRVVFNGREPTREQLYWRGPVLWDFDGTSWKRGRNATLQRPVLTDATAPVDYTVTLEPHNKPWLFVLDMPAKISIPADLAPDFQVLNRTPVNARTRYSATSLLSYRANLGEPPQQLQRALALPQGYNPQARKLAAEWRTRSDSDMALVQTALGYFNRNGFEYTLEPPLLGTNSVDDFIFTTKKGFCEHYAGSFVFLMRAAGLPARVVTGYQGGEYNDLGGYYILRQYDAHAWAEVWLRDRGWVRIDPTAAIAPARIQSGLNAALPDNATLPFLARTQSPLLLKLRFNLDALTNQWNQWVLGYNTERQFAFLTRLGMEDITWKKLAVDMLSGVALLVGIFTLLMLRRLSVRQADAVQALWLKACRKLEKAGLPRAPHEGATDYAARIAAARPELTEEIYDLAARYASLRYGGEAEKDGLAAFRNAVRAFKL</sequence>
<feature type="transmembrane region" description="Helical" evidence="1">
    <location>
        <begin position="154"/>
        <end position="175"/>
    </location>
</feature>
<keyword evidence="1" id="KW-0812">Transmembrane</keyword>
<dbReference type="InterPro" id="IPR025403">
    <property type="entry name" value="TgpA-like_C"/>
</dbReference>
<dbReference type="EC" id="2.3.2.13" evidence="3"/>
<dbReference type="SUPFAM" id="SSF54001">
    <property type="entry name" value="Cysteine proteinases"/>
    <property type="match status" value="1"/>
</dbReference>
<organism evidence="3">
    <name type="scientific">mine drainage metagenome</name>
    <dbReference type="NCBI Taxonomy" id="410659"/>
    <lineage>
        <taxon>unclassified sequences</taxon>
        <taxon>metagenomes</taxon>
        <taxon>ecological metagenomes</taxon>
    </lineage>
</organism>
<dbReference type="Pfam" id="PF01841">
    <property type="entry name" value="Transglut_core"/>
    <property type="match status" value="1"/>
</dbReference>
<accession>A0A1J5RU16</accession>
<dbReference type="Gene3D" id="3.10.620.30">
    <property type="match status" value="1"/>
</dbReference>
<protein>
    <submittedName>
        <fullName evidence="3">Protein-glutamine gamma-glutamyltransferase</fullName>
        <ecNumber evidence="3">2.3.2.13</ecNumber>
    </submittedName>
</protein>
<name>A0A1J5RU16_9ZZZZ</name>
<dbReference type="Pfam" id="PF13559">
    <property type="entry name" value="DUF4129"/>
    <property type="match status" value="1"/>
</dbReference>
<dbReference type="PANTHER" id="PTHR42736:SF1">
    <property type="entry name" value="PROTEIN-GLUTAMINE GAMMA-GLUTAMYLTRANSFERASE"/>
    <property type="match status" value="1"/>
</dbReference>
<keyword evidence="3" id="KW-0012">Acyltransferase</keyword>
<dbReference type="PANTHER" id="PTHR42736">
    <property type="entry name" value="PROTEIN-GLUTAMINE GAMMA-GLUTAMYLTRANSFERASE"/>
    <property type="match status" value="1"/>
</dbReference>
<reference evidence="3" key="1">
    <citation type="submission" date="2016-10" db="EMBL/GenBank/DDBJ databases">
        <title>Sequence of Gallionella enrichment culture.</title>
        <authorList>
            <person name="Poehlein A."/>
            <person name="Muehling M."/>
            <person name="Daniel R."/>
        </authorList>
    </citation>
    <scope>NUCLEOTIDE SEQUENCE</scope>
</reference>
<dbReference type="InterPro" id="IPR021878">
    <property type="entry name" value="TgpA_N"/>
</dbReference>
<keyword evidence="1" id="KW-0472">Membrane</keyword>
<dbReference type="InterPro" id="IPR002931">
    <property type="entry name" value="Transglutaminase-like"/>
</dbReference>
<dbReference type="InterPro" id="IPR038765">
    <property type="entry name" value="Papain-like_cys_pep_sf"/>
</dbReference>
<feature type="transmembrane region" description="Helical" evidence="1">
    <location>
        <begin position="125"/>
        <end position="142"/>
    </location>
</feature>
<dbReference type="Pfam" id="PF11992">
    <property type="entry name" value="TgpA_N"/>
    <property type="match status" value="1"/>
</dbReference>
<evidence type="ECO:0000313" key="3">
    <source>
        <dbReference type="EMBL" id="OIQ99470.1"/>
    </source>
</evidence>
<dbReference type="SMART" id="SM00460">
    <property type="entry name" value="TGc"/>
    <property type="match status" value="1"/>
</dbReference>
<proteinExistence type="predicted"/>
<evidence type="ECO:0000256" key="1">
    <source>
        <dbReference type="SAM" id="Phobius"/>
    </source>
</evidence>
<evidence type="ECO:0000259" key="2">
    <source>
        <dbReference type="SMART" id="SM00460"/>
    </source>
</evidence>
<keyword evidence="3" id="KW-0808">Transferase</keyword>